<evidence type="ECO:0000256" key="1">
    <source>
        <dbReference type="SAM" id="MobiDB-lite"/>
    </source>
</evidence>
<dbReference type="EMBL" id="CATQJL010000223">
    <property type="protein sequence ID" value="CAJ0598510.1"/>
    <property type="molecule type" value="Genomic_DNA"/>
</dbReference>
<organism evidence="2 3">
    <name type="scientific">Cylicocyclus nassatus</name>
    <name type="common">Nematode worm</name>
    <dbReference type="NCBI Taxonomy" id="53992"/>
    <lineage>
        <taxon>Eukaryota</taxon>
        <taxon>Metazoa</taxon>
        <taxon>Ecdysozoa</taxon>
        <taxon>Nematoda</taxon>
        <taxon>Chromadorea</taxon>
        <taxon>Rhabditida</taxon>
        <taxon>Rhabditina</taxon>
        <taxon>Rhabditomorpha</taxon>
        <taxon>Strongyloidea</taxon>
        <taxon>Strongylidae</taxon>
        <taxon>Cylicocyclus</taxon>
    </lineage>
</organism>
<dbReference type="AlphaFoldDB" id="A0AA36GUC8"/>
<keyword evidence="3" id="KW-1185">Reference proteome</keyword>
<dbReference type="Proteomes" id="UP001176961">
    <property type="component" value="Unassembled WGS sequence"/>
</dbReference>
<protein>
    <submittedName>
        <fullName evidence="2">Uncharacterized protein</fullName>
    </submittedName>
</protein>
<feature type="compositionally biased region" description="Basic and acidic residues" evidence="1">
    <location>
        <begin position="472"/>
        <end position="485"/>
    </location>
</feature>
<feature type="region of interest" description="Disordered" evidence="1">
    <location>
        <begin position="23"/>
        <end position="74"/>
    </location>
</feature>
<feature type="region of interest" description="Disordered" evidence="1">
    <location>
        <begin position="456"/>
        <end position="498"/>
    </location>
</feature>
<feature type="region of interest" description="Disordered" evidence="1">
    <location>
        <begin position="398"/>
        <end position="433"/>
    </location>
</feature>
<feature type="region of interest" description="Disordered" evidence="1">
    <location>
        <begin position="326"/>
        <end position="345"/>
    </location>
</feature>
<sequence length="777" mass="85669">MMLDTEVRVLPFTEEEKARLNEKVRKMKFSRPPPKLPKTRVPTRISSPCSLRTSRTSGSTDGGKSEGSSLVDDSGISSCGSDKCLTPSQPSPPSSVDEFGQCSSVVTKLEPPFDITCDKYVCDGDDWVPDESAIDVKHDLDIDISAVAQEDYVKASTSFAASDNAMNEDSVKVDSKGDILRHNHTYATLSVDVPPLGPVEKIDATSPIVFSERLEASLTRKRVELIETSPLPRLPIGKFEEPKYGRVLLSRTFPISSLQHIMSSTMQNLEGYRALGRPSLCQAKGKPPPDSSLVADIEADLNKETVEVRPPTASVLKKKRKRKICKKPDEGASVPEIAGKRQQVTKAEVEEPRAVALKKECVVNGQVKSPTEPPIKMIFRKDADRKISAVRLEIPDLASTHTGSSGPPLSSPKAAASQAKPSHTSSSSTTVEVVDARGENSSGGLKIRIKLHPSAGSAEATIETAGNSHPAEAARETEAEVKKESPNPVAKTAQDSKNVVEDDEDDIIIVHENIRKPSPPVQQTRPWAQLNVMEQSYVAKLASLLKVTEVDITRRDWFEEICGKVEKTIYHLDLDISTLKGSRVNYRKRVEHVRFIRDQLRLLFAERQSRSYWDNNYKMSATSARRCQQRRAFVSDSSGFASECGTSAKANMVRQPPALNRRGKLDKIVERLRPAEIILKDPVPSSEVFFAVHSHQRLDMLSKVWHDLPKYKKPRGRRSIGRGSVMGWPRSFDPPRSFMMDVDGRAVILPLEQKYGGPSGPMFSQGPTAALAIGNDQ</sequence>
<feature type="compositionally biased region" description="Polar residues" evidence="1">
    <location>
        <begin position="44"/>
        <end position="59"/>
    </location>
</feature>
<feature type="compositionally biased region" description="Low complexity" evidence="1">
    <location>
        <begin position="399"/>
        <end position="430"/>
    </location>
</feature>
<evidence type="ECO:0000313" key="3">
    <source>
        <dbReference type="Proteomes" id="UP001176961"/>
    </source>
</evidence>
<proteinExistence type="predicted"/>
<gene>
    <name evidence="2" type="ORF">CYNAS_LOCUS10493</name>
</gene>
<accession>A0AA36GUC8</accession>
<reference evidence="2" key="1">
    <citation type="submission" date="2023-07" db="EMBL/GenBank/DDBJ databases">
        <authorList>
            <consortium name="CYATHOMIX"/>
        </authorList>
    </citation>
    <scope>NUCLEOTIDE SEQUENCE</scope>
    <source>
        <strain evidence="2">N/A</strain>
    </source>
</reference>
<name>A0AA36GUC8_CYLNA</name>
<comment type="caution">
    <text evidence="2">The sequence shown here is derived from an EMBL/GenBank/DDBJ whole genome shotgun (WGS) entry which is preliminary data.</text>
</comment>
<evidence type="ECO:0000313" key="2">
    <source>
        <dbReference type="EMBL" id="CAJ0598510.1"/>
    </source>
</evidence>